<organism evidence="3 4">
    <name type="scientific">Puia dinghuensis</name>
    <dbReference type="NCBI Taxonomy" id="1792502"/>
    <lineage>
        <taxon>Bacteria</taxon>
        <taxon>Pseudomonadati</taxon>
        <taxon>Bacteroidota</taxon>
        <taxon>Chitinophagia</taxon>
        <taxon>Chitinophagales</taxon>
        <taxon>Chitinophagaceae</taxon>
        <taxon>Puia</taxon>
    </lineage>
</organism>
<feature type="region of interest" description="Disordered" evidence="1">
    <location>
        <begin position="161"/>
        <end position="258"/>
    </location>
</feature>
<dbReference type="Pfam" id="PF01476">
    <property type="entry name" value="LysM"/>
    <property type="match status" value="2"/>
</dbReference>
<reference evidence="3" key="2">
    <citation type="submission" date="2020-09" db="EMBL/GenBank/DDBJ databases">
        <authorList>
            <person name="Sun Q."/>
            <person name="Zhou Y."/>
        </authorList>
    </citation>
    <scope>NUCLEOTIDE SEQUENCE</scope>
    <source>
        <strain evidence="3">CGMCC 1.15448</strain>
    </source>
</reference>
<evidence type="ECO:0000313" key="3">
    <source>
        <dbReference type="EMBL" id="GGB21760.1"/>
    </source>
</evidence>
<sequence>MRSPATVLLLIGLFFIKFAKSQSNELIVFGQTGKLYLEHTVVAKENWYSVGRLYNISPKELAPFNHLTLNNPLIIGQILQIPLTAVNFSQTMQKTPAETLIPVYYITQEKEWMYRISVNHNKVPIPTLEKWNNMNKDAVHPGMHLIVGYLKVKTDLSALATTPTTTRPAPPPPPVTTTAETKPVTAKTTDTPSTKFESATTTTQAAKPAVTAKETKEVNNPPATTTSAPATTTTAPATTPVSAPPTTTSPAAPPAPHFDGGVFKADFLDNGKTASGVAGIFKSTSGWQDGKYYALMNNVAIGSIVKVTDGTSGRSVYVKVLGQLPDMKESAGLTIRISNAAAAEMGATSDRFNVQVNY</sequence>
<feature type="domain" description="LysM" evidence="2">
    <location>
        <begin position="37"/>
        <end position="81"/>
    </location>
</feature>
<name>A0A8J2UI81_9BACT</name>
<keyword evidence="4" id="KW-1185">Reference proteome</keyword>
<proteinExistence type="predicted"/>
<reference evidence="3" key="1">
    <citation type="journal article" date="2014" name="Int. J. Syst. Evol. Microbiol.">
        <title>Complete genome sequence of Corynebacterium casei LMG S-19264T (=DSM 44701T), isolated from a smear-ripened cheese.</title>
        <authorList>
            <consortium name="US DOE Joint Genome Institute (JGI-PGF)"/>
            <person name="Walter F."/>
            <person name="Albersmeier A."/>
            <person name="Kalinowski J."/>
            <person name="Ruckert C."/>
        </authorList>
    </citation>
    <scope>NUCLEOTIDE SEQUENCE</scope>
    <source>
        <strain evidence="3">CGMCC 1.15448</strain>
    </source>
</reference>
<dbReference type="CDD" id="cd00118">
    <property type="entry name" value="LysM"/>
    <property type="match status" value="1"/>
</dbReference>
<dbReference type="Gene3D" id="3.10.350.10">
    <property type="entry name" value="LysM domain"/>
    <property type="match status" value="1"/>
</dbReference>
<evidence type="ECO:0000256" key="1">
    <source>
        <dbReference type="SAM" id="MobiDB-lite"/>
    </source>
</evidence>
<gene>
    <name evidence="3" type="ORF">GCM10011511_52000</name>
</gene>
<dbReference type="AlphaFoldDB" id="A0A8J2UI81"/>
<dbReference type="InterPro" id="IPR036908">
    <property type="entry name" value="RlpA-like_sf"/>
</dbReference>
<evidence type="ECO:0000259" key="2">
    <source>
        <dbReference type="PROSITE" id="PS51782"/>
    </source>
</evidence>
<comment type="caution">
    <text evidence="3">The sequence shown here is derived from an EMBL/GenBank/DDBJ whole genome shotgun (WGS) entry which is preliminary data.</text>
</comment>
<dbReference type="InterPro" id="IPR018392">
    <property type="entry name" value="LysM"/>
</dbReference>
<protein>
    <recommendedName>
        <fullName evidence="2">LysM domain-containing protein</fullName>
    </recommendedName>
</protein>
<feature type="compositionally biased region" description="Polar residues" evidence="1">
    <location>
        <begin position="190"/>
        <end position="205"/>
    </location>
</feature>
<dbReference type="EMBL" id="BMJC01000006">
    <property type="protein sequence ID" value="GGB21760.1"/>
    <property type="molecule type" value="Genomic_DNA"/>
</dbReference>
<dbReference type="InterPro" id="IPR036779">
    <property type="entry name" value="LysM_dom_sf"/>
</dbReference>
<dbReference type="SMART" id="SM00257">
    <property type="entry name" value="LysM"/>
    <property type="match status" value="2"/>
</dbReference>
<dbReference type="PROSITE" id="PS51782">
    <property type="entry name" value="LYSM"/>
    <property type="match status" value="1"/>
</dbReference>
<feature type="compositionally biased region" description="Low complexity" evidence="1">
    <location>
        <begin position="176"/>
        <end position="189"/>
    </location>
</feature>
<dbReference type="SUPFAM" id="SSF54106">
    <property type="entry name" value="LysM domain"/>
    <property type="match status" value="2"/>
</dbReference>
<dbReference type="Gene3D" id="2.40.40.10">
    <property type="entry name" value="RlpA-like domain"/>
    <property type="match status" value="1"/>
</dbReference>
<feature type="compositionally biased region" description="Low complexity" evidence="1">
    <location>
        <begin position="221"/>
        <end position="250"/>
    </location>
</feature>
<evidence type="ECO:0000313" key="4">
    <source>
        <dbReference type="Proteomes" id="UP000607559"/>
    </source>
</evidence>
<dbReference type="RefSeq" id="WP_188937314.1">
    <property type="nucleotide sequence ID" value="NZ_BMJC01000006.1"/>
</dbReference>
<dbReference type="Proteomes" id="UP000607559">
    <property type="component" value="Unassembled WGS sequence"/>
</dbReference>
<accession>A0A8J2UI81</accession>